<evidence type="ECO:0000256" key="3">
    <source>
        <dbReference type="ARBA" id="ARBA00023172"/>
    </source>
</evidence>
<dbReference type="InterPro" id="IPR044068">
    <property type="entry name" value="CB"/>
</dbReference>
<dbReference type="PROSITE" id="PS51898">
    <property type="entry name" value="TYR_RECOMBINASE"/>
    <property type="match status" value="1"/>
</dbReference>
<dbReference type="InterPro" id="IPR010998">
    <property type="entry name" value="Integrase_recombinase_N"/>
</dbReference>
<dbReference type="Pfam" id="PF24624">
    <property type="entry name" value="Int_N"/>
    <property type="match status" value="1"/>
</dbReference>
<dbReference type="Proteomes" id="UP000285961">
    <property type="component" value="Unassembled WGS sequence"/>
</dbReference>
<dbReference type="Gene3D" id="1.10.443.10">
    <property type="entry name" value="Intergrase catalytic core"/>
    <property type="match status" value="1"/>
</dbReference>
<dbReference type="GO" id="GO:0003677">
    <property type="term" value="F:DNA binding"/>
    <property type="evidence" value="ECO:0007669"/>
    <property type="project" value="UniProtKB-UniRule"/>
</dbReference>
<keyword evidence="3" id="KW-0233">DNA recombination</keyword>
<organism evidence="7 8">
    <name type="scientific">Candidatus Abyssobacteria bacterium SURF_17</name>
    <dbReference type="NCBI Taxonomy" id="2093361"/>
    <lineage>
        <taxon>Bacteria</taxon>
        <taxon>Pseudomonadati</taxon>
        <taxon>Candidatus Hydrogenedentota</taxon>
        <taxon>Candidatus Abyssobacteria</taxon>
    </lineage>
</organism>
<dbReference type="PROSITE" id="PS51900">
    <property type="entry name" value="CB"/>
    <property type="match status" value="1"/>
</dbReference>
<evidence type="ECO:0000256" key="1">
    <source>
        <dbReference type="ARBA" id="ARBA00022908"/>
    </source>
</evidence>
<dbReference type="AlphaFoldDB" id="A0A419EUH8"/>
<evidence type="ECO:0000256" key="4">
    <source>
        <dbReference type="PROSITE-ProRule" id="PRU01248"/>
    </source>
</evidence>
<reference evidence="7 8" key="1">
    <citation type="journal article" date="2017" name="ISME J.">
        <title>Energy and carbon metabolisms in a deep terrestrial subsurface fluid microbial community.</title>
        <authorList>
            <person name="Momper L."/>
            <person name="Jungbluth S.P."/>
            <person name="Lee M.D."/>
            <person name="Amend J.P."/>
        </authorList>
    </citation>
    <scope>NUCLEOTIDE SEQUENCE [LARGE SCALE GENOMIC DNA]</scope>
    <source>
        <strain evidence="7">SURF_17</strain>
    </source>
</reference>
<dbReference type="CDD" id="cd00796">
    <property type="entry name" value="INT_Rci_Hp1_C"/>
    <property type="match status" value="1"/>
</dbReference>
<dbReference type="InterPro" id="IPR013762">
    <property type="entry name" value="Integrase-like_cat_sf"/>
</dbReference>
<dbReference type="InterPro" id="IPR050090">
    <property type="entry name" value="Tyrosine_recombinase_XerCD"/>
</dbReference>
<keyword evidence="2 4" id="KW-0238">DNA-binding</keyword>
<comment type="caution">
    <text evidence="7">The sequence shown here is derived from an EMBL/GenBank/DDBJ whole genome shotgun (WGS) entry which is preliminary data.</text>
</comment>
<dbReference type="SUPFAM" id="SSF56349">
    <property type="entry name" value="DNA breaking-rejoining enzymes"/>
    <property type="match status" value="1"/>
</dbReference>
<dbReference type="PANTHER" id="PTHR30349">
    <property type="entry name" value="PHAGE INTEGRASE-RELATED"/>
    <property type="match status" value="1"/>
</dbReference>
<protein>
    <submittedName>
        <fullName evidence="7">Site-specific integrase</fullName>
    </submittedName>
</protein>
<evidence type="ECO:0000259" key="6">
    <source>
        <dbReference type="PROSITE" id="PS51900"/>
    </source>
</evidence>
<dbReference type="Pfam" id="PF00589">
    <property type="entry name" value="Phage_integrase"/>
    <property type="match status" value="1"/>
</dbReference>
<dbReference type="InterPro" id="IPR002104">
    <property type="entry name" value="Integrase_catalytic"/>
</dbReference>
<evidence type="ECO:0000256" key="2">
    <source>
        <dbReference type="ARBA" id="ARBA00023125"/>
    </source>
</evidence>
<sequence>MGTLYQRGAVWWLKYYHNGKPIRESSGSTKKMVAKRLLEQREGHIAEGKVPGFYFDRVTFDELAEDYLADYRNSRKKSIFRAKQFVEHLSKHFGGLRASQIDTSLANKYREQRLSEGVANATVNRELAALKRMFNLGVKCSPPKVDRVPHIPLVRESNTRKGFFEHHEFAALREALPDYLKGFVTFAYRTGWRLSEITNLTWKQVDRQQGIVTLNVGETKNDAARTLYLDDELKEVVRRQWEKRKESGTLSPYVFPNERDTGTIKQFRKTWQHAYQNAGIGPKLFHDFRRTACRNMVRAGVPERVAMAVSGHKTRSVFDRYNIVSDADLRVAAEKHAAYLGEKVTPTGTISGTIAVFPAKRENHAQCVTL</sequence>
<gene>
    <name evidence="7" type="ORF">C4532_13840</name>
</gene>
<feature type="domain" description="Tyr recombinase" evidence="5">
    <location>
        <begin position="159"/>
        <end position="334"/>
    </location>
</feature>
<dbReference type="InterPro" id="IPR057084">
    <property type="entry name" value="Int_N"/>
</dbReference>
<dbReference type="GO" id="GO:0006310">
    <property type="term" value="P:DNA recombination"/>
    <property type="evidence" value="ECO:0007669"/>
    <property type="project" value="UniProtKB-KW"/>
</dbReference>
<evidence type="ECO:0000313" key="8">
    <source>
        <dbReference type="Proteomes" id="UP000285961"/>
    </source>
</evidence>
<dbReference type="GO" id="GO:0015074">
    <property type="term" value="P:DNA integration"/>
    <property type="evidence" value="ECO:0007669"/>
    <property type="project" value="UniProtKB-KW"/>
</dbReference>
<keyword evidence="1" id="KW-0229">DNA integration</keyword>
<dbReference type="PANTHER" id="PTHR30349:SF94">
    <property type="entry name" value="INTEGRASE_RECOMBINASE HI_1414-RELATED"/>
    <property type="match status" value="1"/>
</dbReference>
<dbReference type="EMBL" id="QZKI01000097">
    <property type="protein sequence ID" value="RJP67899.1"/>
    <property type="molecule type" value="Genomic_DNA"/>
</dbReference>
<accession>A0A419EUH8</accession>
<proteinExistence type="predicted"/>
<dbReference type="Gene3D" id="1.10.150.130">
    <property type="match status" value="1"/>
</dbReference>
<evidence type="ECO:0000313" key="7">
    <source>
        <dbReference type="EMBL" id="RJP67899.1"/>
    </source>
</evidence>
<evidence type="ECO:0000259" key="5">
    <source>
        <dbReference type="PROSITE" id="PS51898"/>
    </source>
</evidence>
<feature type="domain" description="Core-binding (CB)" evidence="6">
    <location>
        <begin position="58"/>
        <end position="138"/>
    </location>
</feature>
<name>A0A419EUH8_9BACT</name>
<dbReference type="InterPro" id="IPR011010">
    <property type="entry name" value="DNA_brk_join_enz"/>
</dbReference>